<keyword evidence="1" id="KW-0862">Zinc</keyword>
<name>A0A6A5ZI82_9PLEO</name>
<dbReference type="Gene3D" id="3.30.40.10">
    <property type="entry name" value="Zinc/RING finger domain, C3HC4 (zinc finger)"/>
    <property type="match status" value="1"/>
</dbReference>
<dbReference type="InterPro" id="IPR001841">
    <property type="entry name" value="Znf_RING"/>
</dbReference>
<dbReference type="InterPro" id="IPR013083">
    <property type="entry name" value="Znf_RING/FYVE/PHD"/>
</dbReference>
<evidence type="ECO:0000256" key="1">
    <source>
        <dbReference type="PROSITE-ProRule" id="PRU00175"/>
    </source>
</evidence>
<dbReference type="Proteomes" id="UP000799770">
    <property type="component" value="Unassembled WGS sequence"/>
</dbReference>
<dbReference type="OrthoDB" id="8062037at2759"/>
<feature type="domain" description="RING-type" evidence="2">
    <location>
        <begin position="393"/>
        <end position="438"/>
    </location>
</feature>
<dbReference type="Pfam" id="PF13639">
    <property type="entry name" value="zf-RING_2"/>
    <property type="match status" value="1"/>
</dbReference>
<keyword evidence="1" id="KW-0863">Zinc-finger</keyword>
<proteinExistence type="predicted"/>
<accession>A0A6A5ZI82</accession>
<dbReference type="AlphaFoldDB" id="A0A6A5ZI82"/>
<sequence length="456" mass="51830">MAPIIIVIGRLRIEIKTTTVPNLKICADLVAASEDQGVMETFVNLYTSMLRYLLNEPTSGPISLRTLKKDAEKEWNKKLPDMLSSMHLPPFVEIWNEIRRMLPWSRIDLEDLEGRVGFANIRIHRAQAIALAIICQVNASFSPRIEAWFAAQPIYHDLPSDIDAQLAERRRPGGLQWMALAQALRPNLTNTRGLIEISGTFTMFVTVMVRLFQITNFAPTTTQITILAESLIHHSSMEISSPLHDQGILSLSVRQAMSTCNVRGVFDLLVKDIKDLLETVPRVYLGWYLHRKLANTVLCLDIDPEGVSELRTKVFQTLEWGYVFGTAAIPIELYVPSRVLHLVPQVDSIFRGRSWEEYNPEDLKDVEFEAVGPPLNVLAYSQPSSEKSRKDICGICMEEFSLFPQVKLLNCSHSYHRSCLQVLINGIEKHSSRCPECRTQICPPRQKRRKVDQPAR</sequence>
<evidence type="ECO:0000259" key="2">
    <source>
        <dbReference type="PROSITE" id="PS50089"/>
    </source>
</evidence>
<evidence type="ECO:0000313" key="3">
    <source>
        <dbReference type="EMBL" id="KAF2119212.1"/>
    </source>
</evidence>
<evidence type="ECO:0000313" key="4">
    <source>
        <dbReference type="Proteomes" id="UP000799770"/>
    </source>
</evidence>
<keyword evidence="4" id="KW-1185">Reference proteome</keyword>
<gene>
    <name evidence="3" type="ORF">BDV96DRAFT_595962</name>
</gene>
<dbReference type="PROSITE" id="PS50089">
    <property type="entry name" value="ZF_RING_2"/>
    <property type="match status" value="1"/>
</dbReference>
<keyword evidence="1" id="KW-0479">Metal-binding</keyword>
<dbReference type="SMART" id="SM00184">
    <property type="entry name" value="RING"/>
    <property type="match status" value="1"/>
</dbReference>
<organism evidence="3 4">
    <name type="scientific">Lophiotrema nucula</name>
    <dbReference type="NCBI Taxonomy" id="690887"/>
    <lineage>
        <taxon>Eukaryota</taxon>
        <taxon>Fungi</taxon>
        <taxon>Dikarya</taxon>
        <taxon>Ascomycota</taxon>
        <taxon>Pezizomycotina</taxon>
        <taxon>Dothideomycetes</taxon>
        <taxon>Pleosporomycetidae</taxon>
        <taxon>Pleosporales</taxon>
        <taxon>Lophiotremataceae</taxon>
        <taxon>Lophiotrema</taxon>
    </lineage>
</organism>
<protein>
    <recommendedName>
        <fullName evidence="2">RING-type domain-containing protein</fullName>
    </recommendedName>
</protein>
<dbReference type="SUPFAM" id="SSF57850">
    <property type="entry name" value="RING/U-box"/>
    <property type="match status" value="1"/>
</dbReference>
<dbReference type="EMBL" id="ML977315">
    <property type="protein sequence ID" value="KAF2119212.1"/>
    <property type="molecule type" value="Genomic_DNA"/>
</dbReference>
<dbReference type="GO" id="GO:0008270">
    <property type="term" value="F:zinc ion binding"/>
    <property type="evidence" value="ECO:0007669"/>
    <property type="project" value="UniProtKB-KW"/>
</dbReference>
<reference evidence="3" key="1">
    <citation type="journal article" date="2020" name="Stud. Mycol.">
        <title>101 Dothideomycetes genomes: a test case for predicting lifestyles and emergence of pathogens.</title>
        <authorList>
            <person name="Haridas S."/>
            <person name="Albert R."/>
            <person name="Binder M."/>
            <person name="Bloem J."/>
            <person name="Labutti K."/>
            <person name="Salamov A."/>
            <person name="Andreopoulos B."/>
            <person name="Baker S."/>
            <person name="Barry K."/>
            <person name="Bills G."/>
            <person name="Bluhm B."/>
            <person name="Cannon C."/>
            <person name="Castanera R."/>
            <person name="Culley D."/>
            <person name="Daum C."/>
            <person name="Ezra D."/>
            <person name="Gonzalez J."/>
            <person name="Henrissat B."/>
            <person name="Kuo A."/>
            <person name="Liang C."/>
            <person name="Lipzen A."/>
            <person name="Lutzoni F."/>
            <person name="Magnuson J."/>
            <person name="Mondo S."/>
            <person name="Nolan M."/>
            <person name="Ohm R."/>
            <person name="Pangilinan J."/>
            <person name="Park H.-J."/>
            <person name="Ramirez L."/>
            <person name="Alfaro M."/>
            <person name="Sun H."/>
            <person name="Tritt A."/>
            <person name="Yoshinaga Y."/>
            <person name="Zwiers L.-H."/>
            <person name="Turgeon B."/>
            <person name="Goodwin S."/>
            <person name="Spatafora J."/>
            <person name="Crous P."/>
            <person name="Grigoriev I."/>
        </authorList>
    </citation>
    <scope>NUCLEOTIDE SEQUENCE</scope>
    <source>
        <strain evidence="3">CBS 627.86</strain>
    </source>
</reference>